<keyword evidence="1 6" id="KW-0963">Cytoplasm</keyword>
<keyword evidence="4 6" id="KW-0819">tRNA processing</keyword>
<dbReference type="Proteomes" id="UP001303046">
    <property type="component" value="Unassembled WGS sequence"/>
</dbReference>
<comment type="subcellular location">
    <subcellularLocation>
        <location evidence="6">Cytoplasm</location>
    </subcellularLocation>
</comment>
<evidence type="ECO:0000313" key="10">
    <source>
        <dbReference type="Proteomes" id="UP001303046"/>
    </source>
</evidence>
<name>A0ABR1DA22_NECAM</name>
<dbReference type="InterPro" id="IPR056369">
    <property type="entry name" value="CTU1-like_ATP-bd"/>
</dbReference>
<gene>
    <name evidence="9" type="primary">Necator_chrIV.g13658</name>
    <name evidence="9" type="ORF">RB195_000366</name>
</gene>
<protein>
    <recommendedName>
        <fullName evidence="6">Cytoplasmic tRNA 2-thiolation protein 1</fullName>
        <ecNumber evidence="6">2.7.7.-</ecNumber>
    </recommendedName>
    <alternativeName>
        <fullName evidence="6">Cytoplasmic tRNA adenylyltransferase 1</fullName>
    </alternativeName>
</protein>
<dbReference type="Gene3D" id="3.40.50.620">
    <property type="entry name" value="HUPs"/>
    <property type="match status" value="1"/>
</dbReference>
<reference evidence="9 10" key="1">
    <citation type="submission" date="2023-08" db="EMBL/GenBank/DDBJ databases">
        <title>A Necator americanus chromosomal reference genome.</title>
        <authorList>
            <person name="Ilik V."/>
            <person name="Petrzelkova K.J."/>
            <person name="Pardy F."/>
            <person name="Fuh T."/>
            <person name="Niatou-Singa F.S."/>
            <person name="Gouil Q."/>
            <person name="Baker L."/>
            <person name="Ritchie M.E."/>
            <person name="Jex A.R."/>
            <person name="Gazzola D."/>
            <person name="Li H."/>
            <person name="Toshio Fujiwara R."/>
            <person name="Zhan B."/>
            <person name="Aroian R.V."/>
            <person name="Pafco B."/>
            <person name="Schwarz E.M."/>
        </authorList>
    </citation>
    <scope>NUCLEOTIDE SEQUENCE [LARGE SCALE GENOMIC DNA]</scope>
    <source>
        <strain evidence="9 10">Aroian</strain>
        <tissue evidence="9">Whole animal</tissue>
    </source>
</reference>
<evidence type="ECO:0000313" key="9">
    <source>
        <dbReference type="EMBL" id="KAK6747085.1"/>
    </source>
</evidence>
<dbReference type="InterPro" id="IPR014729">
    <property type="entry name" value="Rossmann-like_a/b/a_fold"/>
</dbReference>
<dbReference type="EMBL" id="JAVFWL010000004">
    <property type="protein sequence ID" value="KAK6747085.1"/>
    <property type="molecule type" value="Genomic_DNA"/>
</dbReference>
<feature type="domain" description="Cytoplasmic tRNA 2-thiolation protein 1 C-terminal" evidence="8">
    <location>
        <begin position="308"/>
        <end position="337"/>
    </location>
</feature>
<comment type="pathway">
    <text evidence="6">tRNA modification; 5-methoxycarbonylmethyl-2-thiouridine-tRNA biosynthesis.</text>
</comment>
<dbReference type="InterPro" id="IPR011063">
    <property type="entry name" value="TilS/TtcA_N"/>
</dbReference>
<feature type="domain" description="tRNA(Ile)-lysidine/2-thiocytidine synthase N-terminal" evidence="7">
    <location>
        <begin position="80"/>
        <end position="258"/>
    </location>
</feature>
<comment type="function">
    <text evidence="6">Plays a central role in 2-thiolation of mcm(5)S(2)U at tRNA wobble positions of tRNA(Lys), tRNA(Glu) and tRNA(Gln). Directly binds tRNAs and probably acts by catalyzing adenylation of tRNAs, an intermediate required for 2-thiolation. It is unclear whether it acts as a sulfurtransferase that transfers sulfur from thiocarboxylated URM1 onto the uridine of tRNAs at wobble position.</text>
</comment>
<organism evidence="9 10">
    <name type="scientific">Necator americanus</name>
    <name type="common">Human hookworm</name>
    <dbReference type="NCBI Taxonomy" id="51031"/>
    <lineage>
        <taxon>Eukaryota</taxon>
        <taxon>Metazoa</taxon>
        <taxon>Ecdysozoa</taxon>
        <taxon>Nematoda</taxon>
        <taxon>Chromadorea</taxon>
        <taxon>Rhabditida</taxon>
        <taxon>Rhabditina</taxon>
        <taxon>Rhabditomorpha</taxon>
        <taxon>Strongyloidea</taxon>
        <taxon>Ancylostomatidae</taxon>
        <taxon>Bunostominae</taxon>
        <taxon>Necator</taxon>
    </lineage>
</organism>
<evidence type="ECO:0000256" key="6">
    <source>
        <dbReference type="HAMAP-Rule" id="MF_03053"/>
    </source>
</evidence>
<dbReference type="CDD" id="cd01713">
    <property type="entry name" value="CTU1-like"/>
    <property type="match status" value="1"/>
</dbReference>
<comment type="similarity">
    <text evidence="6">Belongs to the TtcA family. CTU1/NCS6/ATPBD3 subfamily.</text>
</comment>
<dbReference type="EC" id="2.7.7.-" evidence="6"/>
<dbReference type="InterPro" id="IPR035107">
    <property type="entry name" value="tRNA_thiolation_TtcA_Ctu1"/>
</dbReference>
<comment type="caution">
    <text evidence="9">The sequence shown here is derived from an EMBL/GenBank/DDBJ whole genome shotgun (WGS) entry which is preliminary data.</text>
</comment>
<evidence type="ECO:0000256" key="2">
    <source>
        <dbReference type="ARBA" id="ARBA00022555"/>
    </source>
</evidence>
<keyword evidence="3 6" id="KW-0808">Transferase</keyword>
<evidence type="ECO:0000256" key="3">
    <source>
        <dbReference type="ARBA" id="ARBA00022679"/>
    </source>
</evidence>
<dbReference type="NCBIfam" id="TIGR00269">
    <property type="entry name" value="TIGR00269 family protein"/>
    <property type="match status" value="1"/>
</dbReference>
<dbReference type="PIRSF" id="PIRSF004976">
    <property type="entry name" value="ATPase_YdaO"/>
    <property type="match status" value="1"/>
</dbReference>
<dbReference type="Pfam" id="PF01171">
    <property type="entry name" value="ATP_bind_3"/>
    <property type="match status" value="1"/>
</dbReference>
<dbReference type="PANTHER" id="PTHR11807">
    <property type="entry name" value="ATPASES OF THE PP SUPERFAMILY-RELATED"/>
    <property type="match status" value="1"/>
</dbReference>
<evidence type="ECO:0000256" key="4">
    <source>
        <dbReference type="ARBA" id="ARBA00022694"/>
    </source>
</evidence>
<dbReference type="InterPro" id="IPR000541">
    <property type="entry name" value="Ncs6/Tuc1/Ctu1"/>
</dbReference>
<dbReference type="PANTHER" id="PTHR11807:SF12">
    <property type="entry name" value="CYTOPLASMIC TRNA 2-THIOLATION PROTEIN 1"/>
    <property type="match status" value="1"/>
</dbReference>
<keyword evidence="2 6" id="KW-0820">tRNA-binding</keyword>
<proteinExistence type="inferred from homology"/>
<sequence length="372" mass="41344">MSGANTGLTSSNRVHQHSYTATDIRMQRPQCSSEACNSNAVVKSALDESPLCAPCFIERFEQKVHETITSTNLFRRGERVAIGASGGKDSTVLAYVMKTLNERYDYGLDLVLLSIDEGITGYRDDSLQAVERNRIEYCMPLTVVTYKDLYGWTMDEIVAKIGKKNNCTYCGVFRRQALDRGAFKIGASKLVTGHNADDMAETVLMNVLRGDIARLQRCTNIITGEEGDLPRAKPLKYCFEKDIVMYARLNKLDYFYTECIYAPDSYRAYARSFVKDLERMSPECILGLIKSGESIMVKGDVAMPTLTNCTRCGYISSQKLCKACLLLEGLNTGRTDMGIKRKPKKVAVSAENVDEKSCGGACSCEKSADLEF</sequence>
<evidence type="ECO:0000256" key="5">
    <source>
        <dbReference type="ARBA" id="ARBA00022884"/>
    </source>
</evidence>
<keyword evidence="10" id="KW-1185">Reference proteome</keyword>
<evidence type="ECO:0000256" key="1">
    <source>
        <dbReference type="ARBA" id="ARBA00022490"/>
    </source>
</evidence>
<dbReference type="InterPro" id="IPR032442">
    <property type="entry name" value="CTU1_C"/>
</dbReference>
<dbReference type="HAMAP" id="MF_03053">
    <property type="entry name" value="CTU1"/>
    <property type="match status" value="1"/>
</dbReference>
<evidence type="ECO:0000259" key="7">
    <source>
        <dbReference type="Pfam" id="PF01171"/>
    </source>
</evidence>
<evidence type="ECO:0000259" key="8">
    <source>
        <dbReference type="Pfam" id="PF16503"/>
    </source>
</evidence>
<accession>A0ABR1DA22</accession>
<dbReference type="Pfam" id="PF16503">
    <property type="entry name" value="zn-ribbon_14"/>
    <property type="match status" value="1"/>
</dbReference>
<dbReference type="SUPFAM" id="SSF52402">
    <property type="entry name" value="Adenine nucleotide alpha hydrolases-like"/>
    <property type="match status" value="1"/>
</dbReference>
<keyword evidence="5 6" id="KW-0694">RNA-binding</keyword>